<evidence type="ECO:0000313" key="5">
    <source>
        <dbReference type="EMBL" id="TYP49802.1"/>
    </source>
</evidence>
<reference evidence="5 6" key="1">
    <citation type="submission" date="2019-07" db="EMBL/GenBank/DDBJ databases">
        <title>Genomic Encyclopedia of Type Strains, Phase I: the one thousand microbial genomes (KMG-I) project.</title>
        <authorList>
            <person name="Kyrpides N."/>
        </authorList>
    </citation>
    <scope>NUCLEOTIDE SEQUENCE [LARGE SCALE GENOMIC DNA]</scope>
    <source>
        <strain evidence="5 6">DSM 16647</strain>
    </source>
</reference>
<evidence type="ECO:0000256" key="1">
    <source>
        <dbReference type="ARBA" id="ARBA00023015"/>
    </source>
</evidence>
<evidence type="ECO:0000256" key="3">
    <source>
        <dbReference type="ARBA" id="ARBA00023163"/>
    </source>
</evidence>
<dbReference type="CDD" id="cd07377">
    <property type="entry name" value="WHTH_GntR"/>
    <property type="match status" value="1"/>
</dbReference>
<dbReference type="SMART" id="SM00345">
    <property type="entry name" value="HTH_GNTR"/>
    <property type="match status" value="1"/>
</dbReference>
<dbReference type="Gene3D" id="1.20.120.530">
    <property type="entry name" value="GntR ligand-binding domain-like"/>
    <property type="match status" value="1"/>
</dbReference>
<dbReference type="InterPro" id="IPR008920">
    <property type="entry name" value="TF_FadR/GntR_C"/>
</dbReference>
<evidence type="ECO:0000259" key="4">
    <source>
        <dbReference type="PROSITE" id="PS50949"/>
    </source>
</evidence>
<dbReference type="SUPFAM" id="SSF48008">
    <property type="entry name" value="GntR ligand-binding domain-like"/>
    <property type="match status" value="1"/>
</dbReference>
<dbReference type="PANTHER" id="PTHR43537">
    <property type="entry name" value="TRANSCRIPTIONAL REGULATOR, GNTR FAMILY"/>
    <property type="match status" value="1"/>
</dbReference>
<proteinExistence type="predicted"/>
<dbReference type="Gene3D" id="1.10.10.10">
    <property type="entry name" value="Winged helix-like DNA-binding domain superfamily/Winged helix DNA-binding domain"/>
    <property type="match status" value="1"/>
</dbReference>
<organism evidence="5 6">
    <name type="scientific">Thermosediminibacter litoriperuensis</name>
    <dbReference type="NCBI Taxonomy" id="291989"/>
    <lineage>
        <taxon>Bacteria</taxon>
        <taxon>Bacillati</taxon>
        <taxon>Bacillota</taxon>
        <taxon>Clostridia</taxon>
        <taxon>Thermosediminibacterales</taxon>
        <taxon>Thermosediminibacteraceae</taxon>
        <taxon>Thermosediminibacter</taxon>
    </lineage>
</organism>
<comment type="caution">
    <text evidence="5">The sequence shown here is derived from an EMBL/GenBank/DDBJ whole genome shotgun (WGS) entry which is preliminary data.</text>
</comment>
<dbReference type="Pfam" id="PF00392">
    <property type="entry name" value="GntR"/>
    <property type="match status" value="1"/>
</dbReference>
<gene>
    <name evidence="5" type="ORF">LZ11_02127</name>
</gene>
<evidence type="ECO:0000256" key="2">
    <source>
        <dbReference type="ARBA" id="ARBA00023125"/>
    </source>
</evidence>
<protein>
    <submittedName>
        <fullName evidence="5">DNA-binding GntR family transcriptional regulator</fullName>
    </submittedName>
</protein>
<dbReference type="AlphaFoldDB" id="A0A5S5AJE3"/>
<keyword evidence="1" id="KW-0805">Transcription regulation</keyword>
<feature type="domain" description="HTH gntR-type" evidence="4">
    <location>
        <begin position="5"/>
        <end position="72"/>
    </location>
</feature>
<dbReference type="Pfam" id="PF07729">
    <property type="entry name" value="FCD"/>
    <property type="match status" value="1"/>
</dbReference>
<dbReference type="PANTHER" id="PTHR43537:SF24">
    <property type="entry name" value="GLUCONATE OPERON TRANSCRIPTIONAL REPRESSOR"/>
    <property type="match status" value="1"/>
</dbReference>
<dbReference type="SMART" id="SM00895">
    <property type="entry name" value="FCD"/>
    <property type="match status" value="1"/>
</dbReference>
<name>A0A5S5AJE3_9FIRM</name>
<dbReference type="RefSeq" id="WP_170240361.1">
    <property type="nucleotide sequence ID" value="NZ_VNHO01000029.1"/>
</dbReference>
<keyword evidence="6" id="KW-1185">Reference proteome</keyword>
<dbReference type="InterPro" id="IPR011711">
    <property type="entry name" value="GntR_C"/>
</dbReference>
<dbReference type="InterPro" id="IPR000524">
    <property type="entry name" value="Tscrpt_reg_HTH_GntR"/>
</dbReference>
<dbReference type="InterPro" id="IPR036388">
    <property type="entry name" value="WH-like_DNA-bd_sf"/>
</dbReference>
<keyword evidence="2 5" id="KW-0238">DNA-binding</keyword>
<dbReference type="InterPro" id="IPR036390">
    <property type="entry name" value="WH_DNA-bd_sf"/>
</dbReference>
<dbReference type="GO" id="GO:0003677">
    <property type="term" value="F:DNA binding"/>
    <property type="evidence" value="ECO:0007669"/>
    <property type="project" value="UniProtKB-KW"/>
</dbReference>
<evidence type="ECO:0000313" key="6">
    <source>
        <dbReference type="Proteomes" id="UP000322294"/>
    </source>
</evidence>
<dbReference type="PROSITE" id="PS50949">
    <property type="entry name" value="HTH_GNTR"/>
    <property type="match status" value="1"/>
</dbReference>
<dbReference type="GO" id="GO:0003700">
    <property type="term" value="F:DNA-binding transcription factor activity"/>
    <property type="evidence" value="ECO:0007669"/>
    <property type="project" value="InterPro"/>
</dbReference>
<dbReference type="EMBL" id="VNHO01000029">
    <property type="protein sequence ID" value="TYP49802.1"/>
    <property type="molecule type" value="Genomic_DNA"/>
</dbReference>
<sequence>MQNYKSKVEIIYESLKKDIISGVYKPGDRIVISKVARENGVSEIPVREAIRMLETEDLVEIYPHIGPVVTEFKEADILETYLIRGVLEGFAARESIDYMTDEDIGELTKIIKHMKEALVSNNYVEYGILNRKFHNYITSINPHKRLYELINELWNKWERTRAVFVLSPERSGESLAEHEKIVELIKEKKYDELEMFVREHRRRAAESLIRSIKK</sequence>
<accession>A0A5S5AJE3</accession>
<keyword evidence="3" id="KW-0804">Transcription</keyword>
<dbReference type="Proteomes" id="UP000322294">
    <property type="component" value="Unassembled WGS sequence"/>
</dbReference>
<dbReference type="SUPFAM" id="SSF46785">
    <property type="entry name" value="Winged helix' DNA-binding domain"/>
    <property type="match status" value="1"/>
</dbReference>